<protein>
    <recommendedName>
        <fullName evidence="5">DUF4232 domain-containing protein</fullName>
    </recommendedName>
</protein>
<keyword evidence="2" id="KW-0812">Transmembrane</keyword>
<dbReference type="AlphaFoldDB" id="A0A918HVG2"/>
<keyword evidence="4" id="KW-1185">Reference proteome</keyword>
<reference evidence="3" key="1">
    <citation type="journal article" date="2014" name="Int. J. Syst. Evol. Microbiol.">
        <title>Complete genome sequence of Corynebacterium casei LMG S-19264T (=DSM 44701T), isolated from a smear-ripened cheese.</title>
        <authorList>
            <consortium name="US DOE Joint Genome Institute (JGI-PGF)"/>
            <person name="Walter F."/>
            <person name="Albersmeier A."/>
            <person name="Kalinowski J."/>
            <person name="Ruckert C."/>
        </authorList>
    </citation>
    <scope>NUCLEOTIDE SEQUENCE</scope>
    <source>
        <strain evidence="3">JCM 4391</strain>
    </source>
</reference>
<feature type="compositionally biased region" description="Low complexity" evidence="1">
    <location>
        <begin position="323"/>
        <end position="342"/>
    </location>
</feature>
<dbReference type="EMBL" id="BMTP01000003">
    <property type="protein sequence ID" value="GGU29336.1"/>
    <property type="molecule type" value="Genomic_DNA"/>
</dbReference>
<name>A0A918HVG2_9ACTN</name>
<feature type="compositionally biased region" description="Low complexity" evidence="1">
    <location>
        <begin position="367"/>
        <end position="377"/>
    </location>
</feature>
<evidence type="ECO:0000313" key="3">
    <source>
        <dbReference type="EMBL" id="GGU29336.1"/>
    </source>
</evidence>
<feature type="region of interest" description="Disordered" evidence="1">
    <location>
        <begin position="301"/>
        <end position="377"/>
    </location>
</feature>
<comment type="caution">
    <text evidence="3">The sequence shown here is derived from an EMBL/GenBank/DDBJ whole genome shotgun (WGS) entry which is preliminary data.</text>
</comment>
<evidence type="ECO:0000256" key="2">
    <source>
        <dbReference type="SAM" id="Phobius"/>
    </source>
</evidence>
<feature type="compositionally biased region" description="Gly residues" evidence="1">
    <location>
        <begin position="128"/>
        <end position="159"/>
    </location>
</feature>
<evidence type="ECO:0008006" key="5">
    <source>
        <dbReference type="Google" id="ProtNLM"/>
    </source>
</evidence>
<evidence type="ECO:0000313" key="4">
    <source>
        <dbReference type="Proteomes" id="UP000636661"/>
    </source>
</evidence>
<organism evidence="3 4">
    <name type="scientific">Streptomyces lavendofoliae</name>
    <dbReference type="NCBI Taxonomy" id="67314"/>
    <lineage>
        <taxon>Bacteria</taxon>
        <taxon>Bacillati</taxon>
        <taxon>Actinomycetota</taxon>
        <taxon>Actinomycetes</taxon>
        <taxon>Kitasatosporales</taxon>
        <taxon>Streptomycetaceae</taxon>
        <taxon>Streptomyces</taxon>
    </lineage>
</organism>
<feature type="transmembrane region" description="Helical" evidence="2">
    <location>
        <begin position="87"/>
        <end position="106"/>
    </location>
</feature>
<dbReference type="Proteomes" id="UP000636661">
    <property type="component" value="Unassembled WGS sequence"/>
</dbReference>
<gene>
    <name evidence="3" type="ORF">GCM10010274_15260</name>
</gene>
<feature type="compositionally biased region" description="Low complexity" evidence="1">
    <location>
        <begin position="164"/>
        <end position="175"/>
    </location>
</feature>
<feature type="compositionally biased region" description="Gly residues" evidence="1">
    <location>
        <begin position="301"/>
        <end position="316"/>
    </location>
</feature>
<sequence>MTEHKHGFGQDGPDGPDGPLNENDRTGNEIVNNGPENDLPDHDEFGVDELALRRMLHGAVQDLQPADGTLDHLRRAVPARRARKRQALVGVAAAALLFGTAVPAFVHVASADGTSDDRPVNAGHGEQVQGGTGDESGGTGGGPGAPSSGTGRGTSGAGESGEDTPATPGEPATGTSDGTVGGTAAPDSSVPDTVPVCEAGQLGVAAAEAGRPDAEGKVYGTFRIANVSGTDCSITGTGGVAFQVAGAADAAKIMVVGHAAGDPATGLPDPSQESSAPLLLKPSNAYEVKFAWVPSETCPVSGGGSGGTGGANGGGEPSPDPTPSADDQASDSAGSDTTAGAAVEPQLAKADDGEGTRAEGAVTVTHTAEPGAPAAEATIPNACAGTIYRTGLLPTP</sequence>
<keyword evidence="2" id="KW-1133">Transmembrane helix</keyword>
<feature type="region of interest" description="Disordered" evidence="1">
    <location>
        <begin position="113"/>
        <end position="194"/>
    </location>
</feature>
<proteinExistence type="predicted"/>
<reference evidence="3" key="2">
    <citation type="submission" date="2020-09" db="EMBL/GenBank/DDBJ databases">
        <authorList>
            <person name="Sun Q."/>
            <person name="Ohkuma M."/>
        </authorList>
    </citation>
    <scope>NUCLEOTIDE SEQUENCE</scope>
    <source>
        <strain evidence="3">JCM 4391</strain>
    </source>
</reference>
<keyword evidence="2" id="KW-0472">Membrane</keyword>
<accession>A0A918HVG2</accession>
<evidence type="ECO:0000256" key="1">
    <source>
        <dbReference type="SAM" id="MobiDB-lite"/>
    </source>
</evidence>
<dbReference type="RefSeq" id="WP_229890702.1">
    <property type="nucleotide sequence ID" value="NZ_BMTP01000003.1"/>
</dbReference>
<feature type="region of interest" description="Disordered" evidence="1">
    <location>
        <begin position="1"/>
        <end position="43"/>
    </location>
</feature>